<dbReference type="PANTHER" id="PTHR37422">
    <property type="entry name" value="TEICHURONIC ACID BIOSYNTHESIS PROTEIN TUAE"/>
    <property type="match status" value="1"/>
</dbReference>
<evidence type="ECO:0000256" key="2">
    <source>
        <dbReference type="SAM" id="Phobius"/>
    </source>
</evidence>
<name>A0A3R8MWI9_9BURK</name>
<evidence type="ECO:0000313" key="3">
    <source>
        <dbReference type="EMBL" id="RRN43991.1"/>
    </source>
</evidence>
<feature type="region of interest" description="Disordered" evidence="1">
    <location>
        <begin position="478"/>
        <end position="714"/>
    </location>
</feature>
<dbReference type="OrthoDB" id="9980230at2"/>
<dbReference type="RefSeq" id="WP_125096190.1">
    <property type="nucleotide sequence ID" value="NZ_RRUE01000002.1"/>
</dbReference>
<feature type="transmembrane region" description="Helical" evidence="2">
    <location>
        <begin position="337"/>
        <end position="363"/>
    </location>
</feature>
<sequence>MAASHLQPQHTRRHRRPNFFDTFGYGSRPQKPSSFVTLLVSLSVIFHLGMLPILWQETPGIPSIVWTGASASLLLLTTLAARHSSISVRWTTTFAVAFFFAYPTFAWISYKVWGQSSGEREDLLMALVPIIFLGMVLYFVGAAARSHRVYRAFVVTWLIIAAYAVFNARNFDMQGLSDSSSETGVKLNYQLMGDAFAICSTILAPRIRNAFWQWMFILLAIGVAFVIPSRSAAMFCVVSLLAIPFLSSSMTMRVMVLIVAACFFVGYKTGTFATVFEGSRFESVFTPDEQDSSWQIRQEIMNKGLMLITNRPFTGEWAFQLSDLKYSGYYMHNALDIWAQTGLIPFLLFVAIWCTLLGALVTGLERWPRIAHETIPVLMFAALEWALSRNVSFVALFFCLGFASAALAQARFGHAVRRHRASEAFSHSQFSHSQFAHSQFAHSQFAHSQFSYTQYGQGWAQQGQDPFQATRLIDQGVGYGQQGAYDPQGGYDPQMDAYGPQDAYDPQQAVYDPQDGYPQGAYDPQPGYYDPQGGYPQGEYDPQQGYYDPQGMYAPQPGAYDPQGAYPQGTYDPQPGGYDPQAMYDPQPGAYEPRSAFPQGMVDPQPGIHPQGAHDPQQGAYPQAAPVHGNYDLQNALGQLAPDTPQAPWEQPADPASLGVPLTGDMASGSGALLGTPGGDRVQHGTRHSQNGQPGSRSSRSSSGRSGRSGSRRF</sequence>
<gene>
    <name evidence="3" type="ORF">EHV23_11435</name>
</gene>
<dbReference type="EMBL" id="RRUE01000002">
    <property type="protein sequence ID" value="RRN43991.1"/>
    <property type="molecule type" value="Genomic_DNA"/>
</dbReference>
<dbReference type="PANTHER" id="PTHR37422:SF13">
    <property type="entry name" value="LIPOPOLYSACCHARIDE BIOSYNTHESIS PROTEIN PA4999-RELATED"/>
    <property type="match status" value="1"/>
</dbReference>
<feature type="transmembrane region" description="Helical" evidence="2">
    <location>
        <begin position="214"/>
        <end position="242"/>
    </location>
</feature>
<feature type="transmembrane region" description="Helical" evidence="2">
    <location>
        <begin position="88"/>
        <end position="108"/>
    </location>
</feature>
<feature type="transmembrane region" description="Helical" evidence="2">
    <location>
        <begin position="35"/>
        <end position="55"/>
    </location>
</feature>
<dbReference type="AlphaFoldDB" id="A0A3R8MWI9"/>
<reference evidence="3 4" key="1">
    <citation type="submission" date="2018-11" db="EMBL/GenBank/DDBJ databases">
        <title>Genome sequencing of Lautropia sp. KCOM 2505 (= ChDC F240).</title>
        <authorList>
            <person name="Kook J.-K."/>
            <person name="Park S.-N."/>
            <person name="Lim Y.K."/>
        </authorList>
    </citation>
    <scope>NUCLEOTIDE SEQUENCE [LARGE SCALE GENOMIC DNA]</scope>
    <source>
        <strain evidence="3 4">KCOM 2505</strain>
    </source>
</reference>
<comment type="caution">
    <text evidence="3">The sequence shown here is derived from an EMBL/GenBank/DDBJ whole genome shotgun (WGS) entry which is preliminary data.</text>
</comment>
<keyword evidence="4" id="KW-1185">Reference proteome</keyword>
<feature type="transmembrane region" description="Helical" evidence="2">
    <location>
        <begin position="123"/>
        <end position="142"/>
    </location>
</feature>
<keyword evidence="2" id="KW-1133">Transmembrane helix</keyword>
<keyword evidence="2" id="KW-0812">Transmembrane</keyword>
<organism evidence="3 4">
    <name type="scientific">Lautropia dentalis</name>
    <dbReference type="NCBI Taxonomy" id="2490857"/>
    <lineage>
        <taxon>Bacteria</taxon>
        <taxon>Pseudomonadati</taxon>
        <taxon>Pseudomonadota</taxon>
        <taxon>Betaproteobacteria</taxon>
        <taxon>Burkholderiales</taxon>
        <taxon>Burkholderiaceae</taxon>
        <taxon>Lautropia</taxon>
    </lineage>
</organism>
<feature type="transmembrane region" description="Helical" evidence="2">
    <location>
        <begin position="61"/>
        <end position="81"/>
    </location>
</feature>
<evidence type="ECO:0000313" key="4">
    <source>
        <dbReference type="Proteomes" id="UP000270261"/>
    </source>
</evidence>
<feature type="transmembrane region" description="Helical" evidence="2">
    <location>
        <begin position="149"/>
        <end position="166"/>
    </location>
</feature>
<feature type="compositionally biased region" description="Low complexity" evidence="1">
    <location>
        <begin position="522"/>
        <end position="538"/>
    </location>
</feature>
<feature type="transmembrane region" description="Helical" evidence="2">
    <location>
        <begin position="254"/>
        <end position="276"/>
    </location>
</feature>
<feature type="transmembrane region" description="Helical" evidence="2">
    <location>
        <begin position="393"/>
        <end position="412"/>
    </location>
</feature>
<protein>
    <submittedName>
        <fullName evidence="3">Uncharacterized protein</fullName>
    </submittedName>
</protein>
<dbReference type="InterPro" id="IPR051533">
    <property type="entry name" value="WaaL-like"/>
</dbReference>
<accession>A0A3R8MWI9</accession>
<keyword evidence="2" id="KW-0472">Membrane</keyword>
<feature type="compositionally biased region" description="Low complexity" evidence="1">
    <location>
        <begin position="695"/>
        <end position="714"/>
    </location>
</feature>
<proteinExistence type="predicted"/>
<dbReference type="Proteomes" id="UP000270261">
    <property type="component" value="Unassembled WGS sequence"/>
</dbReference>
<evidence type="ECO:0000256" key="1">
    <source>
        <dbReference type="SAM" id="MobiDB-lite"/>
    </source>
</evidence>